<protein>
    <submittedName>
        <fullName evidence="1">Transposase-like protein</fullName>
    </submittedName>
</protein>
<sequence length="243" mass="25933">MRRTTPPVFATLDTAFAMLTCEPAPLTLDTTAVVGLPDGPLPLGELRALLLGGRTGAAATAQVWKLLAEQARERGSAWTVAAVGVALPALTRITGRLAAGNDRHHDDIASEVLAAFLHALRTEDPDQPRLWQRLCWAAWRAGMRVVQTTECAELPADTDTGSRLPKRPYGHPDLILGRAVAAGILTAGQAELISATRLGDVLVEELAQHHGVSAPAMRMRRRRAELALAAALHRGDLLVPAAR</sequence>
<name>A0A841BZK9_9ACTN</name>
<evidence type="ECO:0000313" key="2">
    <source>
        <dbReference type="Proteomes" id="UP000587527"/>
    </source>
</evidence>
<keyword evidence="2" id="KW-1185">Reference proteome</keyword>
<gene>
    <name evidence="1" type="ORF">F4553_008031</name>
</gene>
<comment type="caution">
    <text evidence="1">The sequence shown here is derived from an EMBL/GenBank/DDBJ whole genome shotgun (WGS) entry which is preliminary data.</text>
</comment>
<organism evidence="1 2">
    <name type="scientific">Allocatelliglobosispora scoriae</name>
    <dbReference type="NCBI Taxonomy" id="643052"/>
    <lineage>
        <taxon>Bacteria</taxon>
        <taxon>Bacillati</taxon>
        <taxon>Actinomycetota</taxon>
        <taxon>Actinomycetes</taxon>
        <taxon>Micromonosporales</taxon>
        <taxon>Micromonosporaceae</taxon>
        <taxon>Allocatelliglobosispora</taxon>
    </lineage>
</organism>
<dbReference type="Proteomes" id="UP000587527">
    <property type="component" value="Unassembled WGS sequence"/>
</dbReference>
<dbReference type="EMBL" id="JACHMN010000003">
    <property type="protein sequence ID" value="MBB5874597.1"/>
    <property type="molecule type" value="Genomic_DNA"/>
</dbReference>
<evidence type="ECO:0000313" key="1">
    <source>
        <dbReference type="EMBL" id="MBB5874597.1"/>
    </source>
</evidence>
<dbReference type="AlphaFoldDB" id="A0A841BZK9"/>
<proteinExistence type="predicted"/>
<reference evidence="1 2" key="1">
    <citation type="submission" date="2020-08" db="EMBL/GenBank/DDBJ databases">
        <title>Sequencing the genomes of 1000 actinobacteria strains.</title>
        <authorList>
            <person name="Klenk H.-P."/>
        </authorList>
    </citation>
    <scope>NUCLEOTIDE SEQUENCE [LARGE SCALE GENOMIC DNA]</scope>
    <source>
        <strain evidence="1 2">DSM 45362</strain>
    </source>
</reference>
<accession>A0A841BZK9</accession>
<dbReference type="RefSeq" id="WP_184846835.1">
    <property type="nucleotide sequence ID" value="NZ_JACHMN010000003.1"/>
</dbReference>